<dbReference type="InterPro" id="IPR000157">
    <property type="entry name" value="TIR_dom"/>
</dbReference>
<dbReference type="SMART" id="SM00255">
    <property type="entry name" value="TIR"/>
    <property type="match status" value="1"/>
</dbReference>
<evidence type="ECO:0000313" key="7">
    <source>
        <dbReference type="Proteomes" id="UP001415857"/>
    </source>
</evidence>
<keyword evidence="2" id="KW-0378">Hydrolase</keyword>
<dbReference type="Gene3D" id="3.40.50.10140">
    <property type="entry name" value="Toll/interleukin-1 receptor homology (TIR) domain"/>
    <property type="match status" value="1"/>
</dbReference>
<dbReference type="EMBL" id="JBBPBK010000002">
    <property type="protein sequence ID" value="KAK9290468.1"/>
    <property type="molecule type" value="Genomic_DNA"/>
</dbReference>
<sequence length="167" mass="19000">MFSSPSSSSSGRRPWNYDVFLSFRGEDTRKKFTDHLYRALIDAGINTYRDDNELPRGKDISMELLNAIQGSRISLIVFSRNYAASRWCLDELAKIMECQATVRQMVLPIFYDVNPSDVRKQTGSFGEAFAKHEERFRAEMARVSRWRAALTKAADLSGWDLTSAADG</sequence>
<dbReference type="SUPFAM" id="SSF52200">
    <property type="entry name" value="Toll/Interleukin receptor TIR domain"/>
    <property type="match status" value="1"/>
</dbReference>
<evidence type="ECO:0000256" key="1">
    <source>
        <dbReference type="ARBA" id="ARBA00011982"/>
    </source>
</evidence>
<keyword evidence="7" id="KW-1185">Reference proteome</keyword>
<evidence type="ECO:0000313" key="6">
    <source>
        <dbReference type="EMBL" id="KAK9290468.1"/>
    </source>
</evidence>
<dbReference type="PANTHER" id="PTHR32009:SF39">
    <property type="entry name" value="TIR DOMAIN-CONTAINING PROTEIN"/>
    <property type="match status" value="1"/>
</dbReference>
<dbReference type="PANTHER" id="PTHR32009">
    <property type="entry name" value="TMV RESISTANCE PROTEIN N-LIKE"/>
    <property type="match status" value="1"/>
</dbReference>
<dbReference type="Pfam" id="PF01582">
    <property type="entry name" value="TIR"/>
    <property type="match status" value="1"/>
</dbReference>
<evidence type="ECO:0000256" key="2">
    <source>
        <dbReference type="ARBA" id="ARBA00022801"/>
    </source>
</evidence>
<proteinExistence type="predicted"/>
<comment type="catalytic activity">
    <reaction evidence="4">
        <text>NAD(+) + H2O = ADP-D-ribose + nicotinamide + H(+)</text>
        <dbReference type="Rhea" id="RHEA:16301"/>
        <dbReference type="ChEBI" id="CHEBI:15377"/>
        <dbReference type="ChEBI" id="CHEBI:15378"/>
        <dbReference type="ChEBI" id="CHEBI:17154"/>
        <dbReference type="ChEBI" id="CHEBI:57540"/>
        <dbReference type="ChEBI" id="CHEBI:57967"/>
        <dbReference type="EC" id="3.2.2.6"/>
    </reaction>
    <physiologicalReaction direction="left-to-right" evidence="4">
        <dbReference type="Rhea" id="RHEA:16302"/>
    </physiologicalReaction>
</comment>
<comment type="caution">
    <text evidence="6">The sequence shown here is derived from an EMBL/GenBank/DDBJ whole genome shotgun (WGS) entry which is preliminary data.</text>
</comment>
<feature type="domain" description="TIR" evidence="5">
    <location>
        <begin position="15"/>
        <end position="167"/>
    </location>
</feature>
<name>A0AAP0X8E3_LIQFO</name>
<dbReference type="AlphaFoldDB" id="A0AAP0X8E3"/>
<evidence type="ECO:0000256" key="3">
    <source>
        <dbReference type="ARBA" id="ARBA00023027"/>
    </source>
</evidence>
<organism evidence="6 7">
    <name type="scientific">Liquidambar formosana</name>
    <name type="common">Formosan gum</name>
    <dbReference type="NCBI Taxonomy" id="63359"/>
    <lineage>
        <taxon>Eukaryota</taxon>
        <taxon>Viridiplantae</taxon>
        <taxon>Streptophyta</taxon>
        <taxon>Embryophyta</taxon>
        <taxon>Tracheophyta</taxon>
        <taxon>Spermatophyta</taxon>
        <taxon>Magnoliopsida</taxon>
        <taxon>eudicotyledons</taxon>
        <taxon>Gunneridae</taxon>
        <taxon>Pentapetalae</taxon>
        <taxon>Saxifragales</taxon>
        <taxon>Altingiaceae</taxon>
        <taxon>Liquidambar</taxon>
    </lineage>
</organism>
<keyword evidence="3" id="KW-0520">NAD</keyword>
<dbReference type="GO" id="GO:0061809">
    <property type="term" value="F:NAD+ nucleosidase activity, cyclic ADP-ribose generating"/>
    <property type="evidence" value="ECO:0007669"/>
    <property type="project" value="UniProtKB-EC"/>
</dbReference>
<gene>
    <name evidence="6" type="ORF">L1049_008638</name>
</gene>
<dbReference type="EC" id="3.2.2.6" evidence="1"/>
<dbReference type="PROSITE" id="PS50104">
    <property type="entry name" value="TIR"/>
    <property type="match status" value="1"/>
</dbReference>
<dbReference type="FunFam" id="3.40.50.10140:FF:000007">
    <property type="entry name" value="Disease resistance protein (TIR-NBS-LRR class)"/>
    <property type="match status" value="1"/>
</dbReference>
<evidence type="ECO:0000259" key="5">
    <source>
        <dbReference type="PROSITE" id="PS50104"/>
    </source>
</evidence>
<dbReference type="InterPro" id="IPR035897">
    <property type="entry name" value="Toll_tir_struct_dom_sf"/>
</dbReference>
<reference evidence="6 7" key="1">
    <citation type="journal article" date="2024" name="Plant J.">
        <title>Genome sequences and population genomics reveal climatic adaptation and genomic divergence between two closely related sweetgum species.</title>
        <authorList>
            <person name="Xu W.Q."/>
            <person name="Ren C.Q."/>
            <person name="Zhang X.Y."/>
            <person name="Comes H.P."/>
            <person name="Liu X.H."/>
            <person name="Li Y.G."/>
            <person name="Kettle C.J."/>
            <person name="Jalonen R."/>
            <person name="Gaisberger H."/>
            <person name="Ma Y.Z."/>
            <person name="Qiu Y.X."/>
        </authorList>
    </citation>
    <scope>NUCLEOTIDE SEQUENCE [LARGE SCALE GENOMIC DNA]</scope>
    <source>
        <strain evidence="6">Hangzhou</strain>
    </source>
</reference>
<protein>
    <recommendedName>
        <fullName evidence="1">ADP-ribosyl cyclase/cyclic ADP-ribose hydrolase</fullName>
        <ecNumber evidence="1">3.2.2.6</ecNumber>
    </recommendedName>
</protein>
<accession>A0AAP0X8E3</accession>
<dbReference type="GO" id="GO:0007165">
    <property type="term" value="P:signal transduction"/>
    <property type="evidence" value="ECO:0007669"/>
    <property type="project" value="InterPro"/>
</dbReference>
<evidence type="ECO:0000256" key="4">
    <source>
        <dbReference type="ARBA" id="ARBA00047304"/>
    </source>
</evidence>
<dbReference type="Proteomes" id="UP001415857">
    <property type="component" value="Unassembled WGS sequence"/>
</dbReference>